<evidence type="ECO:0000256" key="3">
    <source>
        <dbReference type="ARBA" id="ARBA00022801"/>
    </source>
</evidence>
<keyword evidence="3" id="KW-0378">Hydrolase</keyword>
<gene>
    <name evidence="6" type="ORF">K490DRAFT_49104</name>
</gene>
<accession>A0A9P4HPB0</accession>
<feature type="active site" description="Proton donor" evidence="4">
    <location>
        <position position="314"/>
    </location>
</feature>
<dbReference type="EMBL" id="ML978741">
    <property type="protein sequence ID" value="KAF2084427.1"/>
    <property type="molecule type" value="Genomic_DNA"/>
</dbReference>
<dbReference type="Proteomes" id="UP000799776">
    <property type="component" value="Unassembled WGS sequence"/>
</dbReference>
<dbReference type="PANTHER" id="PTHR21661">
    <property type="entry name" value="EPOXIDE HYDROLASE 1-RELATED"/>
    <property type="match status" value="1"/>
</dbReference>
<dbReference type="AlphaFoldDB" id="A0A9P4HPB0"/>
<comment type="similarity">
    <text evidence="1">Belongs to the peptidase S33 family.</text>
</comment>
<evidence type="ECO:0000256" key="1">
    <source>
        <dbReference type="ARBA" id="ARBA00010088"/>
    </source>
</evidence>
<evidence type="ECO:0000256" key="4">
    <source>
        <dbReference type="PIRSR" id="PIRSR001112-1"/>
    </source>
</evidence>
<keyword evidence="2" id="KW-0058">Aromatic hydrocarbons catabolism</keyword>
<dbReference type="InterPro" id="IPR029058">
    <property type="entry name" value="AB_hydrolase_fold"/>
</dbReference>
<dbReference type="InterPro" id="IPR010497">
    <property type="entry name" value="Epoxide_hydro_N"/>
</dbReference>
<dbReference type="SUPFAM" id="SSF53474">
    <property type="entry name" value="alpha/beta-Hydrolases"/>
    <property type="match status" value="1"/>
</dbReference>
<name>A0A9P4HPB0_9PEZI</name>
<dbReference type="PIRSF" id="PIRSF001112">
    <property type="entry name" value="Epoxide_hydrolase"/>
    <property type="match status" value="1"/>
</dbReference>
<dbReference type="InterPro" id="IPR016292">
    <property type="entry name" value="Epoxide_hydrolase"/>
</dbReference>
<dbReference type="Pfam" id="PF06441">
    <property type="entry name" value="EHN"/>
    <property type="match status" value="1"/>
</dbReference>
<feature type="domain" description="Epoxide hydrolase N-terminal" evidence="5">
    <location>
        <begin position="8"/>
        <end position="118"/>
    </location>
</feature>
<evidence type="ECO:0000256" key="2">
    <source>
        <dbReference type="ARBA" id="ARBA00022797"/>
    </source>
</evidence>
<dbReference type="OrthoDB" id="7130006at2759"/>
<organism evidence="6 7">
    <name type="scientific">Saccharata proteae CBS 121410</name>
    <dbReference type="NCBI Taxonomy" id="1314787"/>
    <lineage>
        <taxon>Eukaryota</taxon>
        <taxon>Fungi</taxon>
        <taxon>Dikarya</taxon>
        <taxon>Ascomycota</taxon>
        <taxon>Pezizomycotina</taxon>
        <taxon>Dothideomycetes</taxon>
        <taxon>Dothideomycetes incertae sedis</taxon>
        <taxon>Botryosphaeriales</taxon>
        <taxon>Saccharataceae</taxon>
        <taxon>Saccharata</taxon>
    </lineage>
</organism>
<evidence type="ECO:0000259" key="5">
    <source>
        <dbReference type="Pfam" id="PF06441"/>
    </source>
</evidence>
<comment type="caution">
    <text evidence="6">The sequence shown here is derived from an EMBL/GenBank/DDBJ whole genome shotgun (WGS) entry which is preliminary data.</text>
</comment>
<sequence length="414" mass="46112">MTATTAPEPYSINVPDAALDQLHQKLAVATFPDELDAADQWPYGAPLADVKRLAGYWKEGFDWRKAEQKLNELPNFRTKVPVKGFGELDIHFLHDVNPSTDAIPLLFVHGWPGSFIEVTKLLPLLRTSTPSFHIVAPSLPNFGFSAGVKKPGFAGAQYAEVCHNLMQQLGYPQYITQGGDWGYYITRAIGLLYPSSCVASHINMIRPLGPPKLTQNPLLALQYLLTPYSAADKAGFERTNWFLKEGSGYRFLQSTKPQTLGYALADSPVALLAWVYEKLHDWTDGYAWTDDEILTWISVYWFSAAGPAASVRIYYEVAHHSTDVIPSRDRLSQYIPNVKLGLGYFPKEISVLPKVWGKALGPVVYISDNPSGGHFAAWEKPEVIGRDLQKMFGRDGPCYKAVEGRSGYEPRAKL</sequence>
<evidence type="ECO:0000313" key="6">
    <source>
        <dbReference type="EMBL" id="KAF2084427.1"/>
    </source>
</evidence>
<feature type="active site" description="Proton donor" evidence="4">
    <location>
        <position position="374"/>
    </location>
</feature>
<protein>
    <submittedName>
        <fullName evidence="6">Alpha/beta-hydrolase</fullName>
    </submittedName>
</protein>
<dbReference type="PRINTS" id="PR00412">
    <property type="entry name" value="EPOXHYDRLASE"/>
</dbReference>
<feature type="active site" description="Nucleophile" evidence="4">
    <location>
        <position position="180"/>
    </location>
</feature>
<dbReference type="GO" id="GO:0004301">
    <property type="term" value="F:epoxide hydrolase activity"/>
    <property type="evidence" value="ECO:0007669"/>
    <property type="project" value="TreeGrafter"/>
</dbReference>
<dbReference type="GO" id="GO:0097176">
    <property type="term" value="P:epoxide metabolic process"/>
    <property type="evidence" value="ECO:0007669"/>
    <property type="project" value="TreeGrafter"/>
</dbReference>
<dbReference type="InterPro" id="IPR000639">
    <property type="entry name" value="Epox_hydrolase-like"/>
</dbReference>
<dbReference type="PANTHER" id="PTHR21661:SF35">
    <property type="entry name" value="EPOXIDE HYDROLASE"/>
    <property type="match status" value="1"/>
</dbReference>
<proteinExistence type="inferred from homology"/>
<keyword evidence="7" id="KW-1185">Reference proteome</keyword>
<evidence type="ECO:0000313" key="7">
    <source>
        <dbReference type="Proteomes" id="UP000799776"/>
    </source>
</evidence>
<dbReference type="Gene3D" id="3.40.50.1820">
    <property type="entry name" value="alpha/beta hydrolase"/>
    <property type="match status" value="1"/>
</dbReference>
<reference evidence="6" key="1">
    <citation type="journal article" date="2020" name="Stud. Mycol.">
        <title>101 Dothideomycetes genomes: a test case for predicting lifestyles and emergence of pathogens.</title>
        <authorList>
            <person name="Haridas S."/>
            <person name="Albert R."/>
            <person name="Binder M."/>
            <person name="Bloem J."/>
            <person name="Labutti K."/>
            <person name="Salamov A."/>
            <person name="Andreopoulos B."/>
            <person name="Baker S."/>
            <person name="Barry K."/>
            <person name="Bills G."/>
            <person name="Bluhm B."/>
            <person name="Cannon C."/>
            <person name="Castanera R."/>
            <person name="Culley D."/>
            <person name="Daum C."/>
            <person name="Ezra D."/>
            <person name="Gonzalez J."/>
            <person name="Henrissat B."/>
            <person name="Kuo A."/>
            <person name="Liang C."/>
            <person name="Lipzen A."/>
            <person name="Lutzoni F."/>
            <person name="Magnuson J."/>
            <person name="Mondo S."/>
            <person name="Nolan M."/>
            <person name="Ohm R."/>
            <person name="Pangilinan J."/>
            <person name="Park H.-J."/>
            <person name="Ramirez L."/>
            <person name="Alfaro M."/>
            <person name="Sun H."/>
            <person name="Tritt A."/>
            <person name="Yoshinaga Y."/>
            <person name="Zwiers L.-H."/>
            <person name="Turgeon B."/>
            <person name="Goodwin S."/>
            <person name="Spatafora J."/>
            <person name="Crous P."/>
            <person name="Grigoriev I."/>
        </authorList>
    </citation>
    <scope>NUCLEOTIDE SEQUENCE</scope>
    <source>
        <strain evidence="6">CBS 121410</strain>
    </source>
</reference>